<evidence type="ECO:0000256" key="4">
    <source>
        <dbReference type="ARBA" id="ARBA00023014"/>
    </source>
</evidence>
<keyword evidence="2" id="KW-0479">Metal-binding</keyword>
<dbReference type="PROSITE" id="PS51918">
    <property type="entry name" value="RADICAL_SAM"/>
    <property type="match status" value="1"/>
</dbReference>
<keyword evidence="3" id="KW-0408">Iron</keyword>
<keyword evidence="1" id="KW-0949">S-adenosyl-L-methionine</keyword>
<evidence type="ECO:0000256" key="3">
    <source>
        <dbReference type="ARBA" id="ARBA00023004"/>
    </source>
</evidence>
<dbReference type="InterPro" id="IPR058240">
    <property type="entry name" value="rSAM_sf"/>
</dbReference>
<dbReference type="Pfam" id="PF04055">
    <property type="entry name" value="Radical_SAM"/>
    <property type="match status" value="1"/>
</dbReference>
<dbReference type="InterPro" id="IPR050377">
    <property type="entry name" value="Radical_SAM_PqqE_MftC-like"/>
</dbReference>
<evidence type="ECO:0000313" key="6">
    <source>
        <dbReference type="EMBL" id="PJE69686.1"/>
    </source>
</evidence>
<evidence type="ECO:0000313" key="7">
    <source>
        <dbReference type="Proteomes" id="UP000236946"/>
    </source>
</evidence>
<keyword evidence="4" id="KW-0411">Iron-sulfur</keyword>
<dbReference type="SFLD" id="SFLDS00029">
    <property type="entry name" value="Radical_SAM"/>
    <property type="match status" value="1"/>
</dbReference>
<name>A0A2H9T1Q3_9BACT</name>
<feature type="domain" description="Radical SAM core" evidence="5">
    <location>
        <begin position="21"/>
        <end position="229"/>
    </location>
</feature>
<dbReference type="SFLD" id="SFLDG01067">
    <property type="entry name" value="SPASM/twitch_domain_containing"/>
    <property type="match status" value="1"/>
</dbReference>
<dbReference type="PANTHER" id="PTHR11228">
    <property type="entry name" value="RADICAL SAM DOMAIN PROTEIN"/>
    <property type="match status" value="1"/>
</dbReference>
<dbReference type="PANTHER" id="PTHR11228:SF7">
    <property type="entry name" value="PQQA PEPTIDE CYCLASE"/>
    <property type="match status" value="1"/>
</dbReference>
<sequence>MRKDLVKENIASSCYFRSSVIAPHRKALLQITERCNLHCSHCFLSAGDYGRTMSFDVIQDTVIPRLQSCRVIGVTLTGGEPFIHPDIIRIARLFKSNSIRVGICSNGSAITTEQIKSLVEIGDIHVNVSLDGFTPASHGKFRGDEDSFDKTIDGIRRLGKHHLLRGILVTPNNFAEANEYVDICEFAIENGASYVLMNPLASMGRGTKSKDKLGSPDIMMRKIQELTSPFSDRIQIVYVRFPNDRKFPLGGCEAGSIIYVFTSGNVVICPYLVFASRTPQSRHKEEEFIIGNIFSDADINDKVDTYRFHEKYHTGNNPICSSCSINLQCGKGCPAAVIASGGIIGTVDEDICPIETTKEDKVEEGKSNV</sequence>
<evidence type="ECO:0000256" key="1">
    <source>
        <dbReference type="ARBA" id="ARBA00022691"/>
    </source>
</evidence>
<evidence type="ECO:0000259" key="5">
    <source>
        <dbReference type="PROSITE" id="PS51918"/>
    </source>
</evidence>
<dbReference type="GO" id="GO:0003824">
    <property type="term" value="F:catalytic activity"/>
    <property type="evidence" value="ECO:0007669"/>
    <property type="project" value="InterPro"/>
</dbReference>
<dbReference type="GO" id="GO:0046872">
    <property type="term" value="F:metal ion binding"/>
    <property type="evidence" value="ECO:0007669"/>
    <property type="project" value="UniProtKB-KW"/>
</dbReference>
<dbReference type="EMBL" id="PFEN01000013">
    <property type="protein sequence ID" value="PJE69686.1"/>
    <property type="molecule type" value="Genomic_DNA"/>
</dbReference>
<gene>
    <name evidence="6" type="ORF">COU98_00735</name>
</gene>
<dbReference type="SFLD" id="SFLDG01386">
    <property type="entry name" value="main_SPASM_domain-containing"/>
    <property type="match status" value="1"/>
</dbReference>
<dbReference type="Gene3D" id="3.20.20.70">
    <property type="entry name" value="Aldolase class I"/>
    <property type="match status" value="1"/>
</dbReference>
<reference evidence="7" key="1">
    <citation type="submission" date="2017-09" db="EMBL/GenBank/DDBJ databases">
        <title>Depth-based differentiation of microbial function through sediment-hosted aquifers and enrichment of novel symbionts in the deep terrestrial subsurface.</title>
        <authorList>
            <person name="Probst A.J."/>
            <person name="Ladd B."/>
            <person name="Jarett J.K."/>
            <person name="Geller-Mcgrath D.E."/>
            <person name="Sieber C.M.K."/>
            <person name="Emerson J.B."/>
            <person name="Anantharaman K."/>
            <person name="Thomas B.C."/>
            <person name="Malmstrom R."/>
            <person name="Stieglmeier M."/>
            <person name="Klingl A."/>
            <person name="Woyke T."/>
            <person name="Ryan C.M."/>
            <person name="Banfield J.F."/>
        </authorList>
    </citation>
    <scope>NUCLEOTIDE SEQUENCE [LARGE SCALE GENOMIC DNA]</scope>
</reference>
<dbReference type="InterPro" id="IPR023885">
    <property type="entry name" value="4Fe4S-binding_SPASM_dom"/>
</dbReference>
<dbReference type="SUPFAM" id="SSF102114">
    <property type="entry name" value="Radical SAM enzymes"/>
    <property type="match status" value="1"/>
</dbReference>
<accession>A0A2H9T1Q3</accession>
<dbReference type="InterPro" id="IPR007197">
    <property type="entry name" value="rSAM"/>
</dbReference>
<dbReference type="Proteomes" id="UP000236946">
    <property type="component" value="Unassembled WGS sequence"/>
</dbReference>
<protein>
    <submittedName>
        <fullName evidence="6">Radical SAM protein</fullName>
    </submittedName>
</protein>
<dbReference type="InterPro" id="IPR013785">
    <property type="entry name" value="Aldolase_TIM"/>
</dbReference>
<comment type="caution">
    <text evidence="6">The sequence shown here is derived from an EMBL/GenBank/DDBJ whole genome shotgun (WGS) entry which is preliminary data.</text>
</comment>
<dbReference type="AlphaFoldDB" id="A0A2H9T1Q3"/>
<proteinExistence type="predicted"/>
<dbReference type="NCBIfam" id="TIGR04085">
    <property type="entry name" value="rSAM_more_4Fe4S"/>
    <property type="match status" value="1"/>
</dbReference>
<dbReference type="GO" id="GO:0051536">
    <property type="term" value="F:iron-sulfur cluster binding"/>
    <property type="evidence" value="ECO:0007669"/>
    <property type="project" value="UniProtKB-KW"/>
</dbReference>
<evidence type="ECO:0000256" key="2">
    <source>
        <dbReference type="ARBA" id="ARBA00022723"/>
    </source>
</evidence>
<dbReference type="CDD" id="cd01335">
    <property type="entry name" value="Radical_SAM"/>
    <property type="match status" value="1"/>
</dbReference>
<organism evidence="6 7">
    <name type="scientific">Candidatus Staskawiczbacteria bacterium CG10_big_fil_rev_8_21_14_0_10_38_10</name>
    <dbReference type="NCBI Taxonomy" id="1974891"/>
    <lineage>
        <taxon>Bacteria</taxon>
        <taxon>Candidatus Staskawicziibacteriota</taxon>
    </lineage>
</organism>